<dbReference type="AlphaFoldDB" id="A0A6C0LZY0"/>
<sequence length="277" mass="29883">MGNTSSRTETIEKSDREAQIANILQTTGGYSEMASEIEVKIVDNIMGGKRGCGGEDDVFMIGGDYSDINVRLVDLKGGAFNDNSEIDVKIINASYQNGGSGAFEEADHNAIYNEIKNRIASYQNGGSGDNEFFQMLEKKLNGVDSESPFISANKFADALQKGGYHEETETATVTAKKLLNTIVQMGGEDSSDESKSDSDFSSSENSSDLSESDSDSVKDVNSDTFAILPIKTSRAKGKRMAESDSDDAPISSDDEEPFLSSSLETDDINLISYSPRN</sequence>
<accession>A0A6C0LZY0</accession>
<evidence type="ECO:0000313" key="2">
    <source>
        <dbReference type="EMBL" id="QHU35940.1"/>
    </source>
</evidence>
<feature type="compositionally biased region" description="Acidic residues" evidence="1">
    <location>
        <begin position="243"/>
        <end position="257"/>
    </location>
</feature>
<proteinExistence type="predicted"/>
<protein>
    <submittedName>
        <fullName evidence="2">Uncharacterized protein</fullName>
    </submittedName>
</protein>
<organism evidence="2">
    <name type="scientific">viral metagenome</name>
    <dbReference type="NCBI Taxonomy" id="1070528"/>
    <lineage>
        <taxon>unclassified sequences</taxon>
        <taxon>metagenomes</taxon>
        <taxon>organismal metagenomes</taxon>
    </lineage>
</organism>
<feature type="region of interest" description="Disordered" evidence="1">
    <location>
        <begin position="186"/>
        <end position="277"/>
    </location>
</feature>
<evidence type="ECO:0000256" key="1">
    <source>
        <dbReference type="SAM" id="MobiDB-lite"/>
    </source>
</evidence>
<reference evidence="2" key="1">
    <citation type="journal article" date="2020" name="Nature">
        <title>Giant virus diversity and host interactions through global metagenomics.</title>
        <authorList>
            <person name="Schulz F."/>
            <person name="Roux S."/>
            <person name="Paez-Espino D."/>
            <person name="Jungbluth S."/>
            <person name="Walsh D.A."/>
            <person name="Denef V.J."/>
            <person name="McMahon K.D."/>
            <person name="Konstantinidis K.T."/>
            <person name="Eloe-Fadrosh E.A."/>
            <person name="Kyrpides N.C."/>
            <person name="Woyke T."/>
        </authorList>
    </citation>
    <scope>NUCLEOTIDE SEQUENCE</scope>
    <source>
        <strain evidence="2">GVMAG-S-1035085-51</strain>
    </source>
</reference>
<name>A0A6C0LZY0_9ZZZZ</name>
<feature type="compositionally biased region" description="Low complexity" evidence="1">
    <location>
        <begin position="199"/>
        <end position="209"/>
    </location>
</feature>
<dbReference type="EMBL" id="MN740616">
    <property type="protein sequence ID" value="QHU35940.1"/>
    <property type="molecule type" value="Genomic_DNA"/>
</dbReference>